<reference evidence="5" key="2">
    <citation type="journal article" date="2004" name="RNA">
        <title>Mitochondrial 3' tRNA editing in the jakobid Seculamonas ecuadoriensis: a novel mechanism and implications for tRNA processing.</title>
        <authorList>
            <person name="Leigh J."/>
            <person name="Lang B.F."/>
        </authorList>
    </citation>
    <scope>NUCLEOTIDE SEQUENCE</scope>
    <source>
        <strain evidence="5">ATCC 50688</strain>
    </source>
</reference>
<dbReference type="InterPro" id="IPR035566">
    <property type="entry name" value="Ribosomal_protein_bL20_C"/>
</dbReference>
<sequence>MIRATGKGTPQSHKKVLERAKGFRGRNSTCHRIAIEKVEKALAYSYRDRKQRKRSFRSLWIQKISAACSEYNIAYNAFISNLNKQNVFVNRKILAQLSYLEPLTFKSLVYGV</sequence>
<dbReference type="AlphaFoldDB" id="M4QD83"/>
<dbReference type="Gene3D" id="6.10.160.10">
    <property type="match status" value="1"/>
</dbReference>
<keyword evidence="5" id="KW-0496">Mitochondrion</keyword>
<dbReference type="EMBL" id="KC353359">
    <property type="protein sequence ID" value="AGH24494.1"/>
    <property type="molecule type" value="Genomic_DNA"/>
</dbReference>
<dbReference type="InterPro" id="IPR005813">
    <property type="entry name" value="Ribosomal_bL20"/>
</dbReference>
<dbReference type="PANTHER" id="PTHR10986">
    <property type="entry name" value="39S RIBOSOMAL PROTEIN L20"/>
    <property type="match status" value="1"/>
</dbReference>
<comment type="similarity">
    <text evidence="1 4">Belongs to the bacterial ribosomal protein bL20 family.</text>
</comment>
<dbReference type="FunFam" id="1.10.1900.20:FF:000001">
    <property type="entry name" value="50S ribosomal protein L20"/>
    <property type="match status" value="1"/>
</dbReference>
<organism evidence="5">
    <name type="scientific">Seculamonas ecuadoriensis</name>
    <name type="common">Flagellate</name>
    <dbReference type="NCBI Taxonomy" id="221724"/>
    <lineage>
        <taxon>Eukaryota</taxon>
        <taxon>Discoba</taxon>
        <taxon>Jakobida</taxon>
        <taxon>Histionina</taxon>
        <taxon>Seculamonas</taxon>
    </lineage>
</organism>
<evidence type="ECO:0000256" key="1">
    <source>
        <dbReference type="ARBA" id="ARBA00007698"/>
    </source>
</evidence>
<dbReference type="GO" id="GO:0006412">
    <property type="term" value="P:translation"/>
    <property type="evidence" value="ECO:0007669"/>
    <property type="project" value="InterPro"/>
</dbReference>
<dbReference type="HAMAP" id="MF_00382">
    <property type="entry name" value="Ribosomal_bL20"/>
    <property type="match status" value="1"/>
</dbReference>
<dbReference type="PRINTS" id="PR00062">
    <property type="entry name" value="RIBOSOMALL20"/>
</dbReference>
<dbReference type="Pfam" id="PF00453">
    <property type="entry name" value="Ribosomal_L20"/>
    <property type="match status" value="1"/>
</dbReference>
<evidence type="ECO:0000256" key="2">
    <source>
        <dbReference type="ARBA" id="ARBA00022980"/>
    </source>
</evidence>
<proteinExistence type="inferred from homology"/>
<dbReference type="GeneID" id="15333287"/>
<keyword evidence="3 4" id="KW-0687">Ribonucleoprotein</keyword>
<dbReference type="NCBIfam" id="TIGR01032">
    <property type="entry name" value="rplT_bact"/>
    <property type="match status" value="1"/>
</dbReference>
<dbReference type="GO" id="GO:0003735">
    <property type="term" value="F:structural constituent of ribosome"/>
    <property type="evidence" value="ECO:0007669"/>
    <property type="project" value="InterPro"/>
</dbReference>
<evidence type="ECO:0000256" key="3">
    <source>
        <dbReference type="ARBA" id="ARBA00023274"/>
    </source>
</evidence>
<dbReference type="SUPFAM" id="SSF74731">
    <property type="entry name" value="Ribosomal protein L20"/>
    <property type="match status" value="1"/>
</dbReference>
<gene>
    <name evidence="5" type="primary">rpl20</name>
</gene>
<dbReference type="GO" id="GO:1990904">
    <property type="term" value="C:ribonucleoprotein complex"/>
    <property type="evidence" value="ECO:0007669"/>
    <property type="project" value="UniProtKB-KW"/>
</dbReference>
<dbReference type="RefSeq" id="YP_007890799.1">
    <property type="nucleotide sequence ID" value="NC_021128.1"/>
</dbReference>
<reference evidence="5" key="3">
    <citation type="journal article" date="2006" name="RNA">
        <title>Hybrid E. coli--Mitochondrial ribonuclease P RNAs are catalytically active.</title>
        <authorList>
            <person name="Seif E."/>
            <person name="Cadieux A."/>
            <person name="Lang B.F."/>
        </authorList>
    </citation>
    <scope>NUCLEOTIDE SEQUENCE</scope>
    <source>
        <strain evidence="5">ATCC 50688</strain>
    </source>
</reference>
<geneLocation type="mitochondrion" evidence="5"/>
<dbReference type="GO" id="GO:0019843">
    <property type="term" value="F:rRNA binding"/>
    <property type="evidence" value="ECO:0007669"/>
    <property type="project" value="InterPro"/>
</dbReference>
<dbReference type="Gene3D" id="1.10.1900.20">
    <property type="entry name" value="Ribosomal protein L20"/>
    <property type="match status" value="1"/>
</dbReference>
<accession>M4QD83</accession>
<protein>
    <submittedName>
        <fullName evidence="5">Ribosomal protein L20</fullName>
    </submittedName>
</protein>
<dbReference type="CDD" id="cd07026">
    <property type="entry name" value="Ribosomal_L20"/>
    <property type="match status" value="1"/>
</dbReference>
<reference evidence="5" key="1">
    <citation type="journal article" date="2003" name="Mol. Biol. Evol.">
        <title>Structure of the bc1 complex from Seculamonas ecuadoriensis, a jakobid flagellate with an ancestral mitochondrial genome.</title>
        <authorList>
            <person name="Marx S."/>
            <person name="Baumgartner M."/>
            <person name="Kannan S."/>
            <person name="Braun H.P."/>
            <person name="Lang B.F."/>
            <person name="Burger G."/>
        </authorList>
    </citation>
    <scope>NUCLEOTIDE SEQUENCE</scope>
    <source>
        <strain evidence="5">ATCC 50688</strain>
    </source>
</reference>
<keyword evidence="2 4" id="KW-0689">Ribosomal protein</keyword>
<evidence type="ECO:0000256" key="4">
    <source>
        <dbReference type="RuleBase" id="RU000561"/>
    </source>
</evidence>
<name>M4QD83_SECEC</name>
<reference evidence="5" key="4">
    <citation type="journal article" date="2013" name="Genome Biol. Evol.">
        <title>Strikingly bacteria-like and gene-rich mitochondrial genomes throughout jakobid protists.</title>
        <authorList>
            <person name="Burger G."/>
            <person name="Gray M.W."/>
            <person name="Forget L."/>
            <person name="Lang B.F."/>
        </authorList>
    </citation>
    <scope>NUCLEOTIDE SEQUENCE</scope>
    <source>
        <strain evidence="5">ATCC 50688</strain>
    </source>
</reference>
<dbReference type="GO" id="GO:0005840">
    <property type="term" value="C:ribosome"/>
    <property type="evidence" value="ECO:0007669"/>
    <property type="project" value="UniProtKB-KW"/>
</dbReference>
<evidence type="ECO:0000313" key="5">
    <source>
        <dbReference type="EMBL" id="AGH24494.1"/>
    </source>
</evidence>